<organism evidence="2 3">
    <name type="scientific">Clavibacter michiganensis subsp. michiganensis</name>
    <dbReference type="NCBI Taxonomy" id="33013"/>
    <lineage>
        <taxon>Bacteria</taxon>
        <taxon>Bacillati</taxon>
        <taxon>Actinomycetota</taxon>
        <taxon>Actinomycetes</taxon>
        <taxon>Micrococcales</taxon>
        <taxon>Microbacteriaceae</taxon>
        <taxon>Clavibacter</taxon>
    </lineage>
</organism>
<keyword evidence="3" id="KW-1185">Reference proteome</keyword>
<dbReference type="AlphaFoldDB" id="A0A251XFC2"/>
<comment type="caution">
    <text evidence="2">The sequence shown here is derived from an EMBL/GenBank/DDBJ whole genome shotgun (WGS) entry which is preliminary data.</text>
</comment>
<protein>
    <recommendedName>
        <fullName evidence="1">Mycothiol-dependent maleylpyruvate isomerase metal-binding domain-containing protein</fullName>
    </recommendedName>
</protein>
<evidence type="ECO:0000313" key="3">
    <source>
        <dbReference type="Proteomes" id="UP000195062"/>
    </source>
</evidence>
<dbReference type="NCBIfam" id="TIGR03083">
    <property type="entry name" value="maleylpyruvate isomerase family mycothiol-dependent enzyme"/>
    <property type="match status" value="1"/>
</dbReference>
<sequence>MRATAADVPEHTTDGSSTMDTDLDWHDLIRRAHGGFADRLAAVTDWTAPTPDVEWDVRELVAHVIEEQQWVPLLLAGHTVETGQPLIRDLDDDLVAEWGRYSREALAAWEGVDPERPVLLSSDRVPAREYLREQLSDVVIHGWDLARAVGADERIDDELVRATWTVFAPQKDTLEASGLFASPVPVAEDAPLQVRLLALTGRDAR</sequence>
<dbReference type="Pfam" id="PF11716">
    <property type="entry name" value="MDMPI_N"/>
    <property type="match status" value="1"/>
</dbReference>
<gene>
    <name evidence="2" type="ORF">CMMCAS07_16325</name>
</gene>
<evidence type="ECO:0000259" key="1">
    <source>
        <dbReference type="Pfam" id="PF11716"/>
    </source>
</evidence>
<name>A0A251XFC2_CLAMM</name>
<dbReference type="NCBIfam" id="TIGR03086">
    <property type="entry name" value="TIGR03086 family metal-binding protein"/>
    <property type="match status" value="1"/>
</dbReference>
<proteinExistence type="predicted"/>
<dbReference type="Proteomes" id="UP000195062">
    <property type="component" value="Unassembled WGS sequence"/>
</dbReference>
<evidence type="ECO:0000313" key="2">
    <source>
        <dbReference type="EMBL" id="OUE01007.1"/>
    </source>
</evidence>
<accession>A0A251XFC2</accession>
<dbReference type="Gene3D" id="1.20.120.450">
    <property type="entry name" value="dinb family like domain"/>
    <property type="match status" value="1"/>
</dbReference>
<dbReference type="SUPFAM" id="SSF109854">
    <property type="entry name" value="DinB/YfiT-like putative metalloenzymes"/>
    <property type="match status" value="1"/>
</dbReference>
<dbReference type="GO" id="GO:0046872">
    <property type="term" value="F:metal ion binding"/>
    <property type="evidence" value="ECO:0007669"/>
    <property type="project" value="InterPro"/>
</dbReference>
<dbReference type="EMBL" id="MDHH01000004">
    <property type="protein sequence ID" value="OUE01007.1"/>
    <property type="molecule type" value="Genomic_DNA"/>
</dbReference>
<reference evidence="2 3" key="1">
    <citation type="submission" date="2016-08" db="EMBL/GenBank/DDBJ databases">
        <title>Genome sequence of Clavibacter michiganensis subsp. michiganensis strain CASJ007.</title>
        <authorList>
            <person name="Thapa S.P."/>
            <person name="Coaker G."/>
        </authorList>
    </citation>
    <scope>NUCLEOTIDE SEQUENCE [LARGE SCALE GENOMIC DNA]</scope>
    <source>
        <strain evidence="2">CASJ007</strain>
    </source>
</reference>
<dbReference type="InterPro" id="IPR024344">
    <property type="entry name" value="MDMPI_metal-binding"/>
</dbReference>
<dbReference type="InterPro" id="IPR034660">
    <property type="entry name" value="DinB/YfiT-like"/>
</dbReference>
<dbReference type="InterPro" id="IPR017520">
    <property type="entry name" value="CHP03086"/>
</dbReference>
<feature type="domain" description="Mycothiol-dependent maleylpyruvate isomerase metal-binding" evidence="1">
    <location>
        <begin position="30"/>
        <end position="146"/>
    </location>
</feature>
<dbReference type="InterPro" id="IPR017517">
    <property type="entry name" value="Maleyloyr_isom"/>
</dbReference>